<reference evidence="1" key="1">
    <citation type="journal article" date="2015" name="Nature">
        <title>Complex archaea that bridge the gap between prokaryotes and eukaryotes.</title>
        <authorList>
            <person name="Spang A."/>
            <person name="Saw J.H."/>
            <person name="Jorgensen S.L."/>
            <person name="Zaremba-Niedzwiedzka K."/>
            <person name="Martijn J."/>
            <person name="Lind A.E."/>
            <person name="van Eijk R."/>
            <person name="Schleper C."/>
            <person name="Guy L."/>
            <person name="Ettema T.J."/>
        </authorList>
    </citation>
    <scope>NUCLEOTIDE SEQUENCE</scope>
</reference>
<dbReference type="EMBL" id="LAZR01006780">
    <property type="protein sequence ID" value="KKM89690.1"/>
    <property type="molecule type" value="Genomic_DNA"/>
</dbReference>
<dbReference type="AlphaFoldDB" id="A0A0F9NLM4"/>
<sequence length="71" mass="7919">MTIVYAIVHNMSGPPGHGDPGPPYLALAEDGNGYELGIPFPVFTSEAKAEEYRVLHDRFKFYRILPLDLVD</sequence>
<comment type="caution">
    <text evidence="1">The sequence shown here is derived from an EMBL/GenBank/DDBJ whole genome shotgun (WGS) entry which is preliminary data.</text>
</comment>
<gene>
    <name evidence="1" type="ORF">LCGC14_1246210</name>
</gene>
<name>A0A0F9NLM4_9ZZZZ</name>
<protein>
    <submittedName>
        <fullName evidence="1">Uncharacterized protein</fullName>
    </submittedName>
</protein>
<organism evidence="1">
    <name type="scientific">marine sediment metagenome</name>
    <dbReference type="NCBI Taxonomy" id="412755"/>
    <lineage>
        <taxon>unclassified sequences</taxon>
        <taxon>metagenomes</taxon>
        <taxon>ecological metagenomes</taxon>
    </lineage>
</organism>
<accession>A0A0F9NLM4</accession>
<evidence type="ECO:0000313" key="1">
    <source>
        <dbReference type="EMBL" id="KKM89690.1"/>
    </source>
</evidence>
<proteinExistence type="predicted"/>